<protein>
    <submittedName>
        <fullName evidence="2">Uncharacterized protein</fullName>
    </submittedName>
</protein>
<reference evidence="2" key="1">
    <citation type="submission" date="2018-05" db="EMBL/GenBank/DDBJ databases">
        <authorList>
            <person name="Lanie J.A."/>
            <person name="Ng W.-L."/>
            <person name="Kazmierczak K.M."/>
            <person name="Andrzejewski T.M."/>
            <person name="Davidsen T.M."/>
            <person name="Wayne K.J."/>
            <person name="Tettelin H."/>
            <person name="Glass J.I."/>
            <person name="Rusch D."/>
            <person name="Podicherti R."/>
            <person name="Tsui H.-C.T."/>
            <person name="Winkler M.E."/>
        </authorList>
    </citation>
    <scope>NUCLEOTIDE SEQUENCE</scope>
</reference>
<accession>A0A382LSG9</accession>
<gene>
    <name evidence="2" type="ORF">METZ01_LOCUS291559</name>
</gene>
<name>A0A382LSG9_9ZZZZ</name>
<dbReference type="EMBL" id="UINC01088465">
    <property type="protein sequence ID" value="SVC38705.1"/>
    <property type="molecule type" value="Genomic_DNA"/>
</dbReference>
<dbReference type="AlphaFoldDB" id="A0A382LSG9"/>
<evidence type="ECO:0000256" key="1">
    <source>
        <dbReference type="SAM" id="MobiDB-lite"/>
    </source>
</evidence>
<sequence>MGNFGEMTSPGWVFHPTSMSDSEINN</sequence>
<organism evidence="2">
    <name type="scientific">marine metagenome</name>
    <dbReference type="NCBI Taxonomy" id="408172"/>
    <lineage>
        <taxon>unclassified sequences</taxon>
        <taxon>metagenomes</taxon>
        <taxon>ecological metagenomes</taxon>
    </lineage>
</organism>
<feature type="region of interest" description="Disordered" evidence="1">
    <location>
        <begin position="1"/>
        <end position="26"/>
    </location>
</feature>
<evidence type="ECO:0000313" key="2">
    <source>
        <dbReference type="EMBL" id="SVC38705.1"/>
    </source>
</evidence>
<proteinExistence type="predicted"/>
<feature type="compositionally biased region" description="Polar residues" evidence="1">
    <location>
        <begin position="17"/>
        <end position="26"/>
    </location>
</feature>